<evidence type="ECO:0000256" key="10">
    <source>
        <dbReference type="ARBA" id="ARBA00023136"/>
    </source>
</evidence>
<feature type="transmembrane region" description="Helical" evidence="13">
    <location>
        <begin position="169"/>
        <end position="196"/>
    </location>
</feature>
<keyword evidence="10 13" id="KW-0472">Membrane</keyword>
<dbReference type="AlphaFoldDB" id="A0AA90KEB2"/>
<dbReference type="PANTHER" id="PTHR31462">
    <property type="entry name" value="ENDOSOMAL/LYSOSOMAL POTASSIUM CHANNEL TMEM175"/>
    <property type="match status" value="1"/>
</dbReference>
<keyword evidence="7" id="KW-0630">Potassium</keyword>
<evidence type="ECO:0000256" key="2">
    <source>
        <dbReference type="ARBA" id="ARBA00006920"/>
    </source>
</evidence>
<feature type="transmembrane region" description="Helical" evidence="13">
    <location>
        <begin position="128"/>
        <end position="148"/>
    </location>
</feature>
<evidence type="ECO:0000256" key="11">
    <source>
        <dbReference type="ARBA" id="ARBA00023303"/>
    </source>
</evidence>
<evidence type="ECO:0000256" key="3">
    <source>
        <dbReference type="ARBA" id="ARBA00022448"/>
    </source>
</evidence>
<comment type="subcellular location">
    <subcellularLocation>
        <location evidence="1">Membrane</location>
        <topology evidence="1">Multi-pass membrane protein</topology>
    </subcellularLocation>
</comment>
<evidence type="ECO:0000313" key="14">
    <source>
        <dbReference type="EMBL" id="MDI5967830.1"/>
    </source>
</evidence>
<protein>
    <submittedName>
        <fullName evidence="14">TMEM175 family protein</fullName>
    </submittedName>
</protein>
<dbReference type="GO" id="GO:0015252">
    <property type="term" value="F:proton channel activity"/>
    <property type="evidence" value="ECO:0007669"/>
    <property type="project" value="InterPro"/>
</dbReference>
<evidence type="ECO:0000256" key="1">
    <source>
        <dbReference type="ARBA" id="ARBA00004141"/>
    </source>
</evidence>
<gene>
    <name evidence="14" type="ORF">POF50_000420</name>
</gene>
<keyword evidence="6" id="KW-0631">Potassium channel</keyword>
<comment type="similarity">
    <text evidence="2">Belongs to the TMEM175 family.</text>
</comment>
<dbReference type="InterPro" id="IPR010617">
    <property type="entry name" value="TMEM175-like"/>
</dbReference>
<dbReference type="Pfam" id="PF06736">
    <property type="entry name" value="TMEM175"/>
    <property type="match status" value="1"/>
</dbReference>
<keyword evidence="5 13" id="KW-0812">Transmembrane</keyword>
<keyword evidence="9" id="KW-0406">Ion transport</keyword>
<evidence type="ECO:0000256" key="6">
    <source>
        <dbReference type="ARBA" id="ARBA00022826"/>
    </source>
</evidence>
<keyword evidence="11" id="KW-0407">Ion channel</keyword>
<comment type="catalytic activity">
    <reaction evidence="12">
        <text>K(+)(in) = K(+)(out)</text>
        <dbReference type="Rhea" id="RHEA:29463"/>
        <dbReference type="ChEBI" id="CHEBI:29103"/>
    </reaction>
</comment>
<evidence type="ECO:0000256" key="5">
    <source>
        <dbReference type="ARBA" id="ARBA00022692"/>
    </source>
</evidence>
<evidence type="ECO:0000256" key="9">
    <source>
        <dbReference type="ARBA" id="ARBA00023065"/>
    </source>
</evidence>
<dbReference type="GO" id="GO:0005267">
    <property type="term" value="F:potassium channel activity"/>
    <property type="evidence" value="ECO:0007669"/>
    <property type="project" value="UniProtKB-KW"/>
</dbReference>
<accession>A0AA90KEB2</accession>
<evidence type="ECO:0000256" key="7">
    <source>
        <dbReference type="ARBA" id="ARBA00022958"/>
    </source>
</evidence>
<reference evidence="14" key="1">
    <citation type="submission" date="2023-05" db="EMBL/GenBank/DDBJ databases">
        <title>Streptantibioticus silvisoli sp. nov., acidotolerant actinomycetes 1 from pine litter.</title>
        <authorList>
            <person name="Swiecimska M."/>
            <person name="Golinska P."/>
            <person name="Sangal V."/>
            <person name="Wachnowicz B."/>
            <person name="Goodfellow M."/>
        </authorList>
    </citation>
    <scope>NUCLEOTIDE SEQUENCE</scope>
    <source>
        <strain evidence="14">SL13</strain>
    </source>
</reference>
<evidence type="ECO:0000256" key="12">
    <source>
        <dbReference type="ARBA" id="ARBA00034430"/>
    </source>
</evidence>
<proteinExistence type="inferred from homology"/>
<evidence type="ECO:0000256" key="8">
    <source>
        <dbReference type="ARBA" id="ARBA00022989"/>
    </source>
</evidence>
<name>A0AA90KEB2_9ACTN</name>
<feature type="transmembrane region" description="Helical" evidence="13">
    <location>
        <begin position="20"/>
        <end position="39"/>
    </location>
</feature>
<feature type="transmembrane region" description="Helical" evidence="13">
    <location>
        <begin position="92"/>
        <end position="108"/>
    </location>
</feature>
<dbReference type="GO" id="GO:0016020">
    <property type="term" value="C:membrane"/>
    <property type="evidence" value="ECO:0007669"/>
    <property type="project" value="UniProtKB-SubCell"/>
</dbReference>
<evidence type="ECO:0000256" key="13">
    <source>
        <dbReference type="SAM" id="Phobius"/>
    </source>
</evidence>
<organism evidence="14">
    <name type="scientific">Streptantibioticus silvisoli</name>
    <dbReference type="NCBI Taxonomy" id="2705255"/>
    <lineage>
        <taxon>Bacteria</taxon>
        <taxon>Bacillati</taxon>
        <taxon>Actinomycetota</taxon>
        <taxon>Actinomycetes</taxon>
        <taxon>Kitasatosporales</taxon>
        <taxon>Streptomycetaceae</taxon>
        <taxon>Streptantibioticus</taxon>
    </lineage>
</organism>
<feature type="transmembrane region" description="Helical" evidence="13">
    <location>
        <begin position="59"/>
        <end position="80"/>
    </location>
</feature>
<comment type="caution">
    <text evidence="14">The sequence shown here is derived from an EMBL/GenBank/DDBJ whole genome shotgun (WGS) entry which is preliminary data.</text>
</comment>
<dbReference type="EMBL" id="JABXJJ020000001">
    <property type="protein sequence ID" value="MDI5967830.1"/>
    <property type="molecule type" value="Genomic_DNA"/>
</dbReference>
<sequence>MSTAKNEQALQARATDRMILFSDAVVAIAITLLALELPVPAGRDVSAFWRSARENDGHYLAFLISFAVIAASWSQHHRVFSTVKLVDPRVRLINLFWLLMIVLNPFATKLLTTEGHGTVATHALRFGFYSLLQVLASGALIAMSRHLAAHHLLDPGSPAPSATLRGERLYGTVLGFGLSIPVFFATTYAWVLWIVVPLLAERLPLRTRPPENGSPDA</sequence>
<dbReference type="PANTHER" id="PTHR31462:SF5">
    <property type="entry name" value="ENDOSOMAL_LYSOSOMAL PROTON CHANNEL TMEM175"/>
    <property type="match status" value="1"/>
</dbReference>
<dbReference type="RefSeq" id="WP_271313494.1">
    <property type="nucleotide sequence ID" value="NZ_JABXJJ020000001.1"/>
</dbReference>
<keyword evidence="8 13" id="KW-1133">Transmembrane helix</keyword>
<keyword evidence="4" id="KW-0633">Potassium transport</keyword>
<evidence type="ECO:0000256" key="4">
    <source>
        <dbReference type="ARBA" id="ARBA00022538"/>
    </source>
</evidence>
<keyword evidence="3" id="KW-0813">Transport</keyword>